<protein>
    <submittedName>
        <fullName evidence="2">Uncharacterized protein</fullName>
    </submittedName>
</protein>
<organism evidence="2">
    <name type="scientific">Arundo donax</name>
    <name type="common">Giant reed</name>
    <name type="synonym">Donax arundinaceus</name>
    <dbReference type="NCBI Taxonomy" id="35708"/>
    <lineage>
        <taxon>Eukaryota</taxon>
        <taxon>Viridiplantae</taxon>
        <taxon>Streptophyta</taxon>
        <taxon>Embryophyta</taxon>
        <taxon>Tracheophyta</taxon>
        <taxon>Spermatophyta</taxon>
        <taxon>Magnoliopsida</taxon>
        <taxon>Liliopsida</taxon>
        <taxon>Poales</taxon>
        <taxon>Poaceae</taxon>
        <taxon>PACMAD clade</taxon>
        <taxon>Arundinoideae</taxon>
        <taxon>Arundineae</taxon>
        <taxon>Arundo</taxon>
    </lineage>
</organism>
<reference evidence="2" key="1">
    <citation type="submission" date="2014-09" db="EMBL/GenBank/DDBJ databases">
        <authorList>
            <person name="Magalhaes I.L.F."/>
            <person name="Oliveira U."/>
            <person name="Santos F.R."/>
            <person name="Vidigal T.H.D.A."/>
            <person name="Brescovit A.D."/>
            <person name="Santos A.J."/>
        </authorList>
    </citation>
    <scope>NUCLEOTIDE SEQUENCE</scope>
    <source>
        <tissue evidence="2">Shoot tissue taken approximately 20 cm above the soil surface</tissue>
    </source>
</reference>
<evidence type="ECO:0000313" key="2">
    <source>
        <dbReference type="EMBL" id="JAD99774.1"/>
    </source>
</evidence>
<reference evidence="2" key="2">
    <citation type="journal article" date="2015" name="Data Brief">
        <title>Shoot transcriptome of the giant reed, Arundo donax.</title>
        <authorList>
            <person name="Barrero R.A."/>
            <person name="Guerrero F.D."/>
            <person name="Moolhuijzen P."/>
            <person name="Goolsby J.A."/>
            <person name="Tidwell J."/>
            <person name="Bellgard S.E."/>
            <person name="Bellgard M.I."/>
        </authorList>
    </citation>
    <scope>NUCLEOTIDE SEQUENCE</scope>
    <source>
        <tissue evidence="2">Shoot tissue taken approximately 20 cm above the soil surface</tissue>
    </source>
</reference>
<evidence type="ECO:0000256" key="1">
    <source>
        <dbReference type="SAM" id="MobiDB-lite"/>
    </source>
</evidence>
<sequence>MSANPRRPAPASARAWARAAPKGSISEAAHEPG</sequence>
<proteinExistence type="predicted"/>
<accession>A0A0A9EG91</accession>
<feature type="compositionally biased region" description="Low complexity" evidence="1">
    <location>
        <begin position="1"/>
        <end position="21"/>
    </location>
</feature>
<dbReference type="EMBL" id="GBRH01198121">
    <property type="protein sequence ID" value="JAD99774.1"/>
    <property type="molecule type" value="Transcribed_RNA"/>
</dbReference>
<dbReference type="AlphaFoldDB" id="A0A0A9EG91"/>
<name>A0A0A9EG91_ARUDO</name>
<feature type="region of interest" description="Disordered" evidence="1">
    <location>
        <begin position="1"/>
        <end position="33"/>
    </location>
</feature>